<dbReference type="AlphaFoldDB" id="A0A8C1TT22"/>
<dbReference type="GO" id="GO:0008622">
    <property type="term" value="C:epsilon DNA polymerase complex"/>
    <property type="evidence" value="ECO:0007669"/>
    <property type="project" value="UniProtKB-UniRule"/>
</dbReference>
<evidence type="ECO:0000256" key="4">
    <source>
        <dbReference type="ARBA" id="ARBA00023125"/>
    </source>
</evidence>
<accession>A0A8C1TT22</accession>
<evidence type="ECO:0000259" key="9">
    <source>
        <dbReference type="Pfam" id="PF04042"/>
    </source>
</evidence>
<sequence length="508" mass="57438">MDARRVKLKVSAGFKMRGLILRPESSRFLLRVLESVSEADLEEVLERILDAVEKQPLGSSMVELSVVEAAVQDCSQACDETIDNVFNIIGAFDVPRFIFSTERKKFVPISMTNHPVPKLCGQSRDKAEFFRERYTILQQRTHRHELFTPPVIGSAPDEGRNKFQLKTVEALLGSTAKVGEVIVLGMITQLKEVFLLFPHSCLFLFSCLCFGLYTESCFVLAEGWYEDSVFHINAFGFPPTEPSSFTRAYYGNINFFGGPSSTAVKASAKLKQLEEENEDAMFVIVSDVWLDRVEVLEKIQTMFSGYSAMPPTCFIFCGNFSSAPYGRHQLRTLKESFKALADLICEYPSIHNSSHFVFVPGPEDPGPGMVLPRPPLAEHITEEFRQRVPFSVFTTNPCRVQYCSQEMVVIREDLVNKMCRNCVRLPSSNLDIPSHVSQSFIYICVHGVSFHCFADDTQVGEPIVDKYDPFNVCNTDCLCINPGSFSRSGFSFKVYYPSNRTVEDRYDY</sequence>
<dbReference type="Gene3D" id="1.10.8.60">
    <property type="match status" value="1"/>
</dbReference>
<evidence type="ECO:0000256" key="7">
    <source>
        <dbReference type="ARBA" id="ARBA00063156"/>
    </source>
</evidence>
<comment type="subunit">
    <text evidence="7">Component of the DNA polymerase epsilon complex consisting of four subunits: the catalytic subunit POLE and the accessory subunits POLE2, POLE3 and POLE4.</text>
</comment>
<dbReference type="PANTHER" id="PTHR12708">
    <property type="entry name" value="DNA POLYMERASE EPSILON SUBUNIT B"/>
    <property type="match status" value="1"/>
</dbReference>
<evidence type="ECO:0000256" key="8">
    <source>
        <dbReference type="PIRNR" id="PIRNR000799"/>
    </source>
</evidence>
<dbReference type="PIRSF" id="PIRSF000799">
    <property type="entry name" value="DNA_pol_eps_2"/>
    <property type="match status" value="1"/>
</dbReference>
<dbReference type="GO" id="GO:0006261">
    <property type="term" value="P:DNA-templated DNA replication"/>
    <property type="evidence" value="ECO:0007669"/>
    <property type="project" value="InterPro"/>
</dbReference>
<dbReference type="Gene3D" id="3.60.21.60">
    <property type="match status" value="1"/>
</dbReference>
<evidence type="ECO:0000313" key="12">
    <source>
        <dbReference type="Proteomes" id="UP000694700"/>
    </source>
</evidence>
<comment type="function">
    <text evidence="6">Accessory component of the DNA polymerase epsilon complex. Participates in DNA repair and in chromosomal DNA replication.</text>
</comment>
<dbReference type="Ensembl" id="ENSCCRT00015028082.1">
    <property type="protein sequence ID" value="ENSCCRP00015027132.1"/>
    <property type="gene ID" value="ENSCCRG00015010760.1"/>
</dbReference>
<comment type="similarity">
    <text evidence="2 8">Belongs to the DNA polymerase epsilon subunit B family.</text>
</comment>
<dbReference type="GO" id="GO:0003677">
    <property type="term" value="F:DNA binding"/>
    <property type="evidence" value="ECO:0007669"/>
    <property type="project" value="UniProtKB-UniRule"/>
</dbReference>
<evidence type="ECO:0000256" key="5">
    <source>
        <dbReference type="ARBA" id="ARBA00023242"/>
    </source>
</evidence>
<evidence type="ECO:0000256" key="3">
    <source>
        <dbReference type="ARBA" id="ARBA00022705"/>
    </source>
</evidence>
<evidence type="ECO:0000313" key="11">
    <source>
        <dbReference type="Ensembl" id="ENSCCRP00015027132.1"/>
    </source>
</evidence>
<evidence type="ECO:0000256" key="2">
    <source>
        <dbReference type="ARBA" id="ARBA00009560"/>
    </source>
</evidence>
<keyword evidence="4 8" id="KW-0238">DNA-binding</keyword>
<dbReference type="GO" id="GO:0042276">
    <property type="term" value="P:error-prone translesion synthesis"/>
    <property type="evidence" value="ECO:0007669"/>
    <property type="project" value="TreeGrafter"/>
</dbReference>
<dbReference type="Pfam" id="PF12213">
    <property type="entry name" value="Dpoe2NT"/>
    <property type="match status" value="1"/>
</dbReference>
<proteinExistence type="inferred from homology"/>
<comment type="subcellular location">
    <subcellularLocation>
        <location evidence="1 8">Nucleus</location>
    </subcellularLocation>
</comment>
<dbReference type="InterPro" id="IPR024639">
    <property type="entry name" value="DNA_pol_e_bsu_N"/>
</dbReference>
<evidence type="ECO:0000256" key="1">
    <source>
        <dbReference type="ARBA" id="ARBA00004123"/>
    </source>
</evidence>
<protein>
    <recommendedName>
        <fullName evidence="8">DNA polymerase epsilon subunit</fullName>
    </recommendedName>
    <alternativeName>
        <fullName evidence="8">DNA polymerase II subunit 2</fullName>
    </alternativeName>
</protein>
<dbReference type="Proteomes" id="UP000694700">
    <property type="component" value="Unplaced"/>
</dbReference>
<name>A0A8C1TT22_CYPCA</name>
<evidence type="ECO:0000259" key="10">
    <source>
        <dbReference type="Pfam" id="PF12213"/>
    </source>
</evidence>
<dbReference type="InterPro" id="IPR016266">
    <property type="entry name" value="POLE2"/>
</dbReference>
<dbReference type="Pfam" id="PF04042">
    <property type="entry name" value="DNA_pol_E_B"/>
    <property type="match status" value="1"/>
</dbReference>
<keyword evidence="5 8" id="KW-0539">Nucleus</keyword>
<organism evidence="11 12">
    <name type="scientific">Cyprinus carpio</name>
    <name type="common">Common carp</name>
    <dbReference type="NCBI Taxonomy" id="7962"/>
    <lineage>
        <taxon>Eukaryota</taxon>
        <taxon>Metazoa</taxon>
        <taxon>Chordata</taxon>
        <taxon>Craniata</taxon>
        <taxon>Vertebrata</taxon>
        <taxon>Euteleostomi</taxon>
        <taxon>Actinopterygii</taxon>
        <taxon>Neopterygii</taxon>
        <taxon>Teleostei</taxon>
        <taxon>Ostariophysi</taxon>
        <taxon>Cypriniformes</taxon>
        <taxon>Cyprinidae</taxon>
        <taxon>Cyprininae</taxon>
        <taxon>Cyprinus</taxon>
    </lineage>
</organism>
<dbReference type="PANTHER" id="PTHR12708:SF0">
    <property type="entry name" value="DNA POLYMERASE EPSILON SUBUNIT 2"/>
    <property type="match status" value="1"/>
</dbReference>
<dbReference type="FunFam" id="1.10.8.60:FF:000053">
    <property type="entry name" value="DNA polymerase epsilon subunit"/>
    <property type="match status" value="1"/>
</dbReference>
<feature type="domain" description="DNA polymerase epsilon subunit B N-terminal" evidence="10">
    <location>
        <begin position="4"/>
        <end position="74"/>
    </location>
</feature>
<feature type="domain" description="DNA polymerase alpha/delta/epsilon subunit B" evidence="9">
    <location>
        <begin position="282"/>
        <end position="437"/>
    </location>
</feature>
<dbReference type="InterPro" id="IPR007185">
    <property type="entry name" value="DNA_pol_a/d/e_bsu"/>
</dbReference>
<reference evidence="11" key="1">
    <citation type="submission" date="2025-08" db="UniProtKB">
        <authorList>
            <consortium name="Ensembl"/>
        </authorList>
    </citation>
    <scope>IDENTIFICATION</scope>
</reference>
<keyword evidence="3 8" id="KW-0235">DNA replication</keyword>
<evidence type="ECO:0000256" key="6">
    <source>
        <dbReference type="ARBA" id="ARBA00054225"/>
    </source>
</evidence>